<evidence type="ECO:0000313" key="3">
    <source>
        <dbReference type="Proteomes" id="UP000483286"/>
    </source>
</evidence>
<organism evidence="2 3">
    <name type="scientific">Deinococcus arboris</name>
    <dbReference type="NCBI Taxonomy" id="2682977"/>
    <lineage>
        <taxon>Bacteria</taxon>
        <taxon>Thermotogati</taxon>
        <taxon>Deinococcota</taxon>
        <taxon>Deinococci</taxon>
        <taxon>Deinococcales</taxon>
        <taxon>Deinococcaceae</taxon>
        <taxon>Deinococcus</taxon>
    </lineage>
</organism>
<protein>
    <submittedName>
        <fullName evidence="2">Polysaccharide deacetylase family protein</fullName>
    </submittedName>
</protein>
<keyword evidence="3" id="KW-1185">Reference proteome</keyword>
<dbReference type="InterPro" id="IPR050248">
    <property type="entry name" value="Polysacc_deacetylase_ArnD"/>
</dbReference>
<dbReference type="SUPFAM" id="SSF88713">
    <property type="entry name" value="Glycoside hydrolase/deacetylase"/>
    <property type="match status" value="1"/>
</dbReference>
<dbReference type="AlphaFoldDB" id="A0A7C9LKH7"/>
<dbReference type="PANTHER" id="PTHR10587:SF137">
    <property type="entry name" value="4-DEOXY-4-FORMAMIDO-L-ARABINOSE-PHOSPHOUNDECAPRENOL DEFORMYLASE ARND-RELATED"/>
    <property type="match status" value="1"/>
</dbReference>
<comment type="caution">
    <text evidence="2">The sequence shown here is derived from an EMBL/GenBank/DDBJ whole genome shotgun (WGS) entry which is preliminary data.</text>
</comment>
<proteinExistence type="predicted"/>
<dbReference type="Proteomes" id="UP000483286">
    <property type="component" value="Unassembled WGS sequence"/>
</dbReference>
<accession>A0A7C9LKH7</accession>
<feature type="domain" description="NodB homology" evidence="1">
    <location>
        <begin position="42"/>
        <end position="214"/>
    </location>
</feature>
<evidence type="ECO:0000259" key="1">
    <source>
        <dbReference type="PROSITE" id="PS51677"/>
    </source>
</evidence>
<sequence>MPRPLRRLVGLLAAWGAAALLAEVVGRAAGLGALGGGDSARRRVALTFDDGPSERTPQLLAVLARHGVRATFFVTAPACAAFPQYLAVLEAAGHRLEAHGRWHRHALLLPPWQEWAQVRWHPRPRQPGPLLYRPPYGGHSPLTRLLAWLAGRRVALWDTEGRDWTGAEASTLARQTLARAGGGSVVLLHDGPAVTPALLDELLAGLRERGLEVVPLHELPPHRIGWREGLRRLQGSYGK</sequence>
<dbReference type="Gene3D" id="3.20.20.370">
    <property type="entry name" value="Glycoside hydrolase/deacetylase"/>
    <property type="match status" value="1"/>
</dbReference>
<dbReference type="InterPro" id="IPR011330">
    <property type="entry name" value="Glyco_hydro/deAcase_b/a-brl"/>
</dbReference>
<dbReference type="GO" id="GO:0005975">
    <property type="term" value="P:carbohydrate metabolic process"/>
    <property type="evidence" value="ECO:0007669"/>
    <property type="project" value="InterPro"/>
</dbReference>
<dbReference type="Pfam" id="PF01522">
    <property type="entry name" value="Polysacc_deac_1"/>
    <property type="match status" value="1"/>
</dbReference>
<reference evidence="2 3" key="1">
    <citation type="submission" date="2019-12" db="EMBL/GenBank/DDBJ databases">
        <title>Deinococcus sp. HMF7620 Genome sequencing and assembly.</title>
        <authorList>
            <person name="Kang H."/>
            <person name="Kim H."/>
            <person name="Joh K."/>
        </authorList>
    </citation>
    <scope>NUCLEOTIDE SEQUENCE [LARGE SCALE GENOMIC DNA]</scope>
    <source>
        <strain evidence="2 3">HMF7620</strain>
    </source>
</reference>
<dbReference type="PROSITE" id="PS51677">
    <property type="entry name" value="NODB"/>
    <property type="match status" value="1"/>
</dbReference>
<dbReference type="EMBL" id="WQLB01000008">
    <property type="protein sequence ID" value="MVN86678.1"/>
    <property type="molecule type" value="Genomic_DNA"/>
</dbReference>
<dbReference type="GO" id="GO:0016810">
    <property type="term" value="F:hydrolase activity, acting on carbon-nitrogen (but not peptide) bonds"/>
    <property type="evidence" value="ECO:0007669"/>
    <property type="project" value="InterPro"/>
</dbReference>
<gene>
    <name evidence="2" type="ORF">GO986_07865</name>
</gene>
<dbReference type="InterPro" id="IPR002509">
    <property type="entry name" value="NODB_dom"/>
</dbReference>
<dbReference type="RefSeq" id="WP_157458737.1">
    <property type="nucleotide sequence ID" value="NZ_WQLB01000008.1"/>
</dbReference>
<evidence type="ECO:0000313" key="2">
    <source>
        <dbReference type="EMBL" id="MVN86678.1"/>
    </source>
</evidence>
<dbReference type="PANTHER" id="PTHR10587">
    <property type="entry name" value="GLYCOSYL TRANSFERASE-RELATED"/>
    <property type="match status" value="1"/>
</dbReference>
<name>A0A7C9LKH7_9DEIO</name>